<dbReference type="Proteomes" id="UP000315783">
    <property type="component" value="Unassembled WGS sequence"/>
</dbReference>
<organism evidence="1 2">
    <name type="scientific">Cordyceps javanica</name>
    <dbReference type="NCBI Taxonomy" id="43265"/>
    <lineage>
        <taxon>Eukaryota</taxon>
        <taxon>Fungi</taxon>
        <taxon>Dikarya</taxon>
        <taxon>Ascomycota</taxon>
        <taxon>Pezizomycotina</taxon>
        <taxon>Sordariomycetes</taxon>
        <taxon>Hypocreomycetidae</taxon>
        <taxon>Hypocreales</taxon>
        <taxon>Cordycipitaceae</taxon>
        <taxon>Cordyceps</taxon>
    </lineage>
</organism>
<accession>A0A545V990</accession>
<gene>
    <name evidence="1" type="ORF">IF1G_02365</name>
</gene>
<proteinExistence type="predicted"/>
<dbReference type="STRING" id="43265.A0A545V990"/>
<reference evidence="1 2" key="1">
    <citation type="journal article" date="2019" name="Appl. Microbiol. Biotechnol.">
        <title>Genome sequence of Isaria javanica and comparative genome analysis insights into family S53 peptidase evolution in fungal entomopathogens.</title>
        <authorList>
            <person name="Lin R."/>
            <person name="Zhang X."/>
            <person name="Xin B."/>
            <person name="Zou M."/>
            <person name="Gao Y."/>
            <person name="Qin F."/>
            <person name="Hu Q."/>
            <person name="Xie B."/>
            <person name="Cheng X."/>
        </authorList>
    </citation>
    <scope>NUCLEOTIDE SEQUENCE [LARGE SCALE GENOMIC DNA]</scope>
    <source>
        <strain evidence="1 2">IJ1G</strain>
    </source>
</reference>
<comment type="caution">
    <text evidence="1">The sequence shown here is derived from an EMBL/GenBank/DDBJ whole genome shotgun (WGS) entry which is preliminary data.</text>
</comment>
<dbReference type="EMBL" id="SPUK01000003">
    <property type="protein sequence ID" value="TQV98285.1"/>
    <property type="molecule type" value="Genomic_DNA"/>
</dbReference>
<evidence type="ECO:0000313" key="1">
    <source>
        <dbReference type="EMBL" id="TQV98285.1"/>
    </source>
</evidence>
<name>A0A545V990_9HYPO</name>
<dbReference type="Gene3D" id="2.180.10.10">
    <property type="entry name" value="RHS repeat-associated core"/>
    <property type="match status" value="1"/>
</dbReference>
<keyword evidence="2" id="KW-1185">Reference proteome</keyword>
<evidence type="ECO:0000313" key="2">
    <source>
        <dbReference type="Proteomes" id="UP000315783"/>
    </source>
</evidence>
<protein>
    <submittedName>
        <fullName evidence="1">Uncharacterized protein</fullName>
    </submittedName>
</protein>
<dbReference type="AlphaFoldDB" id="A0A545V990"/>
<sequence>MHSLRYGERMVKSVPTRGKDLETQDIIYYRYDAIEKRTRNVIERQTNVEKAKILKETFYVGGAFEMFRKYAEADMFQLRYTSSELSNPGDSCFSSRSILKERTVGLLNRYCSIISVTFRALQPSRGTRTPTFLPAKSMRRTARHQRALSFGKQKYPTDVDFLGKDSNKTGPYHLDLRYYASWLGRFHFADPKGSVDG</sequence>